<dbReference type="GO" id="GO:0008934">
    <property type="term" value="F:inositol monophosphate 1-phosphatase activity"/>
    <property type="evidence" value="ECO:0007669"/>
    <property type="project" value="InterPro"/>
</dbReference>
<feature type="binding site" evidence="5">
    <location>
        <position position="212"/>
    </location>
    <ligand>
        <name>Mg(2+)</name>
        <dbReference type="ChEBI" id="CHEBI:18420"/>
        <label>1</label>
        <note>catalytic</note>
    </ligand>
</feature>
<dbReference type="GO" id="GO:0006020">
    <property type="term" value="P:inositol metabolic process"/>
    <property type="evidence" value="ECO:0007669"/>
    <property type="project" value="TreeGrafter"/>
</dbReference>
<dbReference type="PRINTS" id="PR00377">
    <property type="entry name" value="IMPHPHTASES"/>
</dbReference>
<evidence type="ECO:0000256" key="4">
    <source>
        <dbReference type="ARBA" id="ARBA00022842"/>
    </source>
</evidence>
<dbReference type="Proteomes" id="UP000600247">
    <property type="component" value="Unassembled WGS sequence"/>
</dbReference>
<evidence type="ECO:0000256" key="3">
    <source>
        <dbReference type="ARBA" id="ARBA00022723"/>
    </source>
</evidence>
<evidence type="ECO:0000313" key="8">
    <source>
        <dbReference type="Proteomes" id="UP000600247"/>
    </source>
</evidence>
<dbReference type="InterPro" id="IPR000760">
    <property type="entry name" value="Inositol_monophosphatase-like"/>
</dbReference>
<dbReference type="EMBL" id="BMHY01000004">
    <property type="protein sequence ID" value="GGG70587.1"/>
    <property type="molecule type" value="Genomic_DNA"/>
</dbReference>
<evidence type="ECO:0000313" key="7">
    <source>
        <dbReference type="EMBL" id="GGG70587.1"/>
    </source>
</evidence>
<dbReference type="SUPFAM" id="SSF56655">
    <property type="entry name" value="Carbohydrate phosphatase"/>
    <property type="match status" value="1"/>
</dbReference>
<comment type="similarity">
    <text evidence="6">Belongs to the inositol monophosphatase superfamily.</text>
</comment>
<name>A0A917H850_9BACL</name>
<accession>A0A917H850</accession>
<keyword evidence="3 5" id="KW-0479">Metal-binding</keyword>
<sequence>MKNLETVWIEMEKITRDAGKWLQNGVEASTIRQKGDVDYVTEVDLQVQTVICEQLSERFPLIQFMGEEKDNSELDLDGTVWILDPVDGTANLIHDTRMSVISLALVKNREVLAGVIYQPYTDELFSAAKGKGAFLNGSKIHVSNVDSLKGSLVAIGTSPYYHEYADWVFNVSKKVFLSCQDIRRSGSAAMDLAYIAAGRMDGMFERVLQPWDIAAGKILIEEAGGKMTDLQGNEMNIVEKGSVLASNGWVHNELQLLMESN</sequence>
<keyword evidence="6" id="KW-0378">Hydrolase</keyword>
<dbReference type="AlphaFoldDB" id="A0A917H850"/>
<proteinExistence type="inferred from homology"/>
<keyword evidence="4 5" id="KW-0460">Magnesium</keyword>
<feature type="binding site" evidence="5">
    <location>
        <position position="84"/>
    </location>
    <ligand>
        <name>Mg(2+)</name>
        <dbReference type="ChEBI" id="CHEBI:18420"/>
        <label>1</label>
        <note>catalytic</note>
    </ligand>
</feature>
<dbReference type="RefSeq" id="WP_188889728.1">
    <property type="nucleotide sequence ID" value="NZ_BMHY01000004.1"/>
</dbReference>
<comment type="catalytic activity">
    <reaction evidence="1 6">
        <text>a myo-inositol phosphate + H2O = myo-inositol + phosphate</text>
        <dbReference type="Rhea" id="RHEA:24056"/>
        <dbReference type="ChEBI" id="CHEBI:15377"/>
        <dbReference type="ChEBI" id="CHEBI:17268"/>
        <dbReference type="ChEBI" id="CHEBI:43474"/>
        <dbReference type="ChEBI" id="CHEBI:84139"/>
        <dbReference type="EC" id="3.1.3.25"/>
    </reaction>
</comment>
<evidence type="ECO:0000256" key="6">
    <source>
        <dbReference type="RuleBase" id="RU364068"/>
    </source>
</evidence>
<dbReference type="InterPro" id="IPR033942">
    <property type="entry name" value="IMPase"/>
</dbReference>
<dbReference type="PANTHER" id="PTHR20854:SF4">
    <property type="entry name" value="INOSITOL-1-MONOPHOSPHATASE-RELATED"/>
    <property type="match status" value="1"/>
</dbReference>
<evidence type="ECO:0000256" key="1">
    <source>
        <dbReference type="ARBA" id="ARBA00001033"/>
    </source>
</evidence>
<gene>
    <name evidence="7" type="ORF">GCM10010918_27440</name>
</gene>
<reference evidence="7 8" key="1">
    <citation type="journal article" date="2014" name="Int. J. Syst. Evol. Microbiol.">
        <title>Complete genome sequence of Corynebacterium casei LMG S-19264T (=DSM 44701T), isolated from a smear-ripened cheese.</title>
        <authorList>
            <consortium name="US DOE Joint Genome Institute (JGI-PGF)"/>
            <person name="Walter F."/>
            <person name="Albersmeier A."/>
            <person name="Kalinowski J."/>
            <person name="Ruckert C."/>
        </authorList>
    </citation>
    <scope>NUCLEOTIDE SEQUENCE [LARGE SCALE GENOMIC DNA]</scope>
    <source>
        <strain evidence="7 8">CGMCC 1.15286</strain>
    </source>
</reference>
<organism evidence="7 8">
    <name type="scientific">Paenibacillus radicis</name>
    <name type="common">ex Gao et al. 2016</name>
    <dbReference type="NCBI Taxonomy" id="1737354"/>
    <lineage>
        <taxon>Bacteria</taxon>
        <taxon>Bacillati</taxon>
        <taxon>Bacillota</taxon>
        <taxon>Bacilli</taxon>
        <taxon>Bacillales</taxon>
        <taxon>Paenibacillaceae</taxon>
        <taxon>Paenibacillus</taxon>
    </lineage>
</organism>
<dbReference type="InterPro" id="IPR020550">
    <property type="entry name" value="Inositol_monophosphatase_CS"/>
</dbReference>
<feature type="binding site" evidence="5">
    <location>
        <position position="87"/>
    </location>
    <ligand>
        <name>Mg(2+)</name>
        <dbReference type="ChEBI" id="CHEBI:18420"/>
        <label>1</label>
        <note>catalytic</note>
    </ligand>
</feature>
<dbReference type="PANTHER" id="PTHR20854">
    <property type="entry name" value="INOSITOL MONOPHOSPHATASE"/>
    <property type="match status" value="1"/>
</dbReference>
<comment type="caution">
    <text evidence="7">The sequence shown here is derived from an EMBL/GenBank/DDBJ whole genome shotgun (WGS) entry which is preliminary data.</text>
</comment>
<dbReference type="Pfam" id="PF00459">
    <property type="entry name" value="Inositol_P"/>
    <property type="match status" value="1"/>
</dbReference>
<protein>
    <recommendedName>
        <fullName evidence="6">Inositol-1-monophosphatase</fullName>
        <ecNumber evidence="6">3.1.3.25</ecNumber>
    </recommendedName>
</protein>
<dbReference type="CDD" id="cd01639">
    <property type="entry name" value="IMPase"/>
    <property type="match status" value="1"/>
</dbReference>
<feature type="binding site" evidence="5">
    <location>
        <position position="67"/>
    </location>
    <ligand>
        <name>Mg(2+)</name>
        <dbReference type="ChEBI" id="CHEBI:18420"/>
        <label>1</label>
        <note>catalytic</note>
    </ligand>
</feature>
<dbReference type="Gene3D" id="3.40.190.80">
    <property type="match status" value="1"/>
</dbReference>
<evidence type="ECO:0000256" key="5">
    <source>
        <dbReference type="PIRSR" id="PIRSR600760-2"/>
    </source>
</evidence>
<comment type="cofactor">
    <cofactor evidence="2 5 6">
        <name>Mg(2+)</name>
        <dbReference type="ChEBI" id="CHEBI:18420"/>
    </cofactor>
</comment>
<dbReference type="GO" id="GO:0046854">
    <property type="term" value="P:phosphatidylinositol phosphate biosynthetic process"/>
    <property type="evidence" value="ECO:0007669"/>
    <property type="project" value="InterPro"/>
</dbReference>
<dbReference type="Gene3D" id="3.30.540.10">
    <property type="entry name" value="Fructose-1,6-Bisphosphatase, subunit A, domain 1"/>
    <property type="match status" value="1"/>
</dbReference>
<keyword evidence="8" id="KW-1185">Reference proteome</keyword>
<dbReference type="GO" id="GO:0007165">
    <property type="term" value="P:signal transduction"/>
    <property type="evidence" value="ECO:0007669"/>
    <property type="project" value="TreeGrafter"/>
</dbReference>
<dbReference type="EC" id="3.1.3.25" evidence="6"/>
<evidence type="ECO:0000256" key="2">
    <source>
        <dbReference type="ARBA" id="ARBA00001946"/>
    </source>
</evidence>
<dbReference type="PROSITE" id="PS00630">
    <property type="entry name" value="IMP_2"/>
    <property type="match status" value="1"/>
</dbReference>
<dbReference type="GO" id="GO:0046872">
    <property type="term" value="F:metal ion binding"/>
    <property type="evidence" value="ECO:0007669"/>
    <property type="project" value="UniProtKB-KW"/>
</dbReference>